<reference evidence="2" key="1">
    <citation type="submission" date="2020-10" db="EMBL/GenBank/DDBJ databases">
        <title>Unveiling of a novel bifunctional photoreceptor, Dualchrome1, isolated from a cosmopolitan green alga.</title>
        <authorList>
            <person name="Suzuki S."/>
            <person name="Kawachi M."/>
        </authorList>
    </citation>
    <scope>NUCLEOTIDE SEQUENCE</scope>
    <source>
        <strain evidence="2">NIES 2893</strain>
    </source>
</reference>
<dbReference type="EMBL" id="BNJQ01000026">
    <property type="protein sequence ID" value="GHP09783.1"/>
    <property type="molecule type" value="Genomic_DNA"/>
</dbReference>
<keyword evidence="3" id="KW-1185">Reference proteome</keyword>
<proteinExistence type="predicted"/>
<sequence>MARSFFYSGSGRIPEKMGSVSLTNCYDVPYSEAVKQLNIKESKWTKEFLHQAREIHETREAEQKKNNYGPSAALRQKLEQSSNEQLGDELAPWGKKLKCSAVSGSECREYNKAEADRQRSFSRQKMVEDCDSGETLIKDCFVTSKNRQVTGKIGASRTEAYMQYLEDKHKEFRRAGKASDALPST</sequence>
<protein>
    <submittedName>
        <fullName evidence="2">Uncharacterized protein</fullName>
    </submittedName>
</protein>
<evidence type="ECO:0000313" key="2">
    <source>
        <dbReference type="EMBL" id="GHP09783.1"/>
    </source>
</evidence>
<evidence type="ECO:0000256" key="1">
    <source>
        <dbReference type="SAM" id="MobiDB-lite"/>
    </source>
</evidence>
<comment type="caution">
    <text evidence="2">The sequence shown here is derived from an EMBL/GenBank/DDBJ whole genome shotgun (WGS) entry which is preliminary data.</text>
</comment>
<accession>A0A830HSY8</accession>
<name>A0A830HSY8_9CHLO</name>
<evidence type="ECO:0000313" key="3">
    <source>
        <dbReference type="Proteomes" id="UP000660262"/>
    </source>
</evidence>
<dbReference type="Proteomes" id="UP000660262">
    <property type="component" value="Unassembled WGS sequence"/>
</dbReference>
<feature type="region of interest" description="Disordered" evidence="1">
    <location>
        <begin position="58"/>
        <end position="89"/>
    </location>
</feature>
<organism evidence="2 3">
    <name type="scientific">Pycnococcus provasolii</name>
    <dbReference type="NCBI Taxonomy" id="41880"/>
    <lineage>
        <taxon>Eukaryota</taxon>
        <taxon>Viridiplantae</taxon>
        <taxon>Chlorophyta</taxon>
        <taxon>Pseudoscourfieldiophyceae</taxon>
        <taxon>Pseudoscourfieldiales</taxon>
        <taxon>Pycnococcaceae</taxon>
        <taxon>Pycnococcus</taxon>
    </lineage>
</organism>
<gene>
    <name evidence="2" type="ORF">PPROV_000851800</name>
</gene>
<dbReference type="AlphaFoldDB" id="A0A830HSY8"/>